<protein>
    <recommendedName>
        <fullName evidence="2">Disease resistance protein At4g27190-like leucine-rich repeats domain-containing protein</fullName>
    </recommendedName>
</protein>
<dbReference type="InterPro" id="IPR032675">
    <property type="entry name" value="LRR_dom_sf"/>
</dbReference>
<accession>A0A4S4DKC5</accession>
<dbReference type="InterPro" id="IPR050905">
    <property type="entry name" value="Plant_NBS-LRR"/>
</dbReference>
<dbReference type="Proteomes" id="UP000306102">
    <property type="component" value="Unassembled WGS sequence"/>
</dbReference>
<comment type="caution">
    <text evidence="3">The sequence shown here is derived from an EMBL/GenBank/DDBJ whole genome shotgun (WGS) entry which is preliminary data.</text>
</comment>
<evidence type="ECO:0000256" key="1">
    <source>
        <dbReference type="ARBA" id="ARBA00022821"/>
    </source>
</evidence>
<name>A0A4S4DKC5_CAMSN</name>
<keyword evidence="4" id="KW-1185">Reference proteome</keyword>
<dbReference type="SUPFAM" id="SSF52058">
    <property type="entry name" value="L domain-like"/>
    <property type="match status" value="1"/>
</dbReference>
<dbReference type="STRING" id="542762.A0A4S4DKC5"/>
<dbReference type="Pfam" id="PF23247">
    <property type="entry name" value="LRR_RPS2"/>
    <property type="match status" value="2"/>
</dbReference>
<reference evidence="3 4" key="1">
    <citation type="journal article" date="2018" name="Proc. Natl. Acad. Sci. U.S.A.">
        <title>Draft genome sequence of Camellia sinensis var. sinensis provides insights into the evolution of the tea genome and tea quality.</title>
        <authorList>
            <person name="Wei C."/>
            <person name="Yang H."/>
            <person name="Wang S."/>
            <person name="Zhao J."/>
            <person name="Liu C."/>
            <person name="Gao L."/>
            <person name="Xia E."/>
            <person name="Lu Y."/>
            <person name="Tai Y."/>
            <person name="She G."/>
            <person name="Sun J."/>
            <person name="Cao H."/>
            <person name="Tong W."/>
            <person name="Gao Q."/>
            <person name="Li Y."/>
            <person name="Deng W."/>
            <person name="Jiang X."/>
            <person name="Wang W."/>
            <person name="Chen Q."/>
            <person name="Zhang S."/>
            <person name="Li H."/>
            <person name="Wu J."/>
            <person name="Wang P."/>
            <person name="Li P."/>
            <person name="Shi C."/>
            <person name="Zheng F."/>
            <person name="Jian J."/>
            <person name="Huang B."/>
            <person name="Shan D."/>
            <person name="Shi M."/>
            <person name="Fang C."/>
            <person name="Yue Y."/>
            <person name="Li F."/>
            <person name="Li D."/>
            <person name="Wei S."/>
            <person name="Han B."/>
            <person name="Jiang C."/>
            <person name="Yin Y."/>
            <person name="Xia T."/>
            <person name="Zhang Z."/>
            <person name="Bennetzen J.L."/>
            <person name="Zhao S."/>
            <person name="Wan X."/>
        </authorList>
    </citation>
    <scope>NUCLEOTIDE SEQUENCE [LARGE SCALE GENOMIC DNA]</scope>
    <source>
        <strain evidence="4">cv. Shuchazao</strain>
        <tissue evidence="3">Leaf</tissue>
    </source>
</reference>
<organism evidence="3 4">
    <name type="scientific">Camellia sinensis var. sinensis</name>
    <name type="common">China tea</name>
    <dbReference type="NCBI Taxonomy" id="542762"/>
    <lineage>
        <taxon>Eukaryota</taxon>
        <taxon>Viridiplantae</taxon>
        <taxon>Streptophyta</taxon>
        <taxon>Embryophyta</taxon>
        <taxon>Tracheophyta</taxon>
        <taxon>Spermatophyta</taxon>
        <taxon>Magnoliopsida</taxon>
        <taxon>eudicotyledons</taxon>
        <taxon>Gunneridae</taxon>
        <taxon>Pentapetalae</taxon>
        <taxon>asterids</taxon>
        <taxon>Ericales</taxon>
        <taxon>Theaceae</taxon>
        <taxon>Camellia</taxon>
    </lineage>
</organism>
<evidence type="ECO:0000259" key="2">
    <source>
        <dbReference type="Pfam" id="PF23247"/>
    </source>
</evidence>
<dbReference type="PANTHER" id="PTHR33463">
    <property type="entry name" value="NB-ARC DOMAIN-CONTAINING PROTEIN-RELATED"/>
    <property type="match status" value="1"/>
</dbReference>
<sequence length="637" mass="71686">MVRDFAISVASEGNHGFLVRAGVGLKEWPKRETFEHNTIISLTDNNILELPEGLECPKLQMLLLGENEEFEVIPNEVFEGMVGLKVLDLSERIGVHSLLPVFPGASSHRPRILTLPSSLNLLANLRTLHLDRCRLGNLSLIGKLKKLEILSFFVSDIKELPMEIRELSNLRLLDLSFCQKLKTIPANLLSHLFRLEELYMGGSFRKWEDGGSSKACLAELQSLSHLSILCVELKHMGCFPENLLLPSLAKFEITIGYDSMNCYPNSRNLYLRDTALVEGIKALFGTTENLTLYCATKGLTNFLPGIDQKGLNGLKTLNIISADEMIHLTDTTKWNPPIVFAELEELHLRILDGMPAICSGFLPSGSFQKLRILKIEWCSALWYIVSDNLLPRLQNLEQVTAYNCGNVQAIFKIEGNACKEENSLLLSTLKVLRLESLFHLMYICKGSIRNVSFMRLTVVEIKHCQNIAHLFSTSMAQSMLQLEILKIESCIRMEAIVPNVETGLEFPNLKELQVKRCLAMRTLFSVAVGNAQSEGEEKKNIIFARLDRFQLINMPVLERLCSMDYGVELPSLKELEVEKCPMMKNFSDFGFKGMPSAVKIQVDEDSAFQKFCLDDLDCSEGNSSTRMVVEVQFSSNS</sequence>
<dbReference type="EMBL" id="SDRB02010986">
    <property type="protein sequence ID" value="THG03350.1"/>
    <property type="molecule type" value="Genomic_DNA"/>
</dbReference>
<evidence type="ECO:0000313" key="4">
    <source>
        <dbReference type="Proteomes" id="UP000306102"/>
    </source>
</evidence>
<feature type="domain" description="Disease resistance protein At4g27190-like leucine-rich repeats" evidence="2">
    <location>
        <begin position="506"/>
        <end position="585"/>
    </location>
</feature>
<gene>
    <name evidence="3" type="ORF">TEA_000843</name>
</gene>
<proteinExistence type="predicted"/>
<dbReference type="Gene3D" id="3.80.10.10">
    <property type="entry name" value="Ribonuclease Inhibitor"/>
    <property type="match status" value="2"/>
</dbReference>
<evidence type="ECO:0000313" key="3">
    <source>
        <dbReference type="EMBL" id="THG03350.1"/>
    </source>
</evidence>
<dbReference type="InterPro" id="IPR057135">
    <property type="entry name" value="At4g27190-like_LRR"/>
</dbReference>
<dbReference type="PANTHER" id="PTHR33463:SF198">
    <property type="entry name" value="RPP4C3"/>
    <property type="match status" value="1"/>
</dbReference>
<dbReference type="AlphaFoldDB" id="A0A4S4DKC5"/>
<feature type="domain" description="Disease resistance protein At4g27190-like leucine-rich repeats" evidence="2">
    <location>
        <begin position="343"/>
        <end position="490"/>
    </location>
</feature>
<keyword evidence="1" id="KW-0611">Plant defense</keyword>